<dbReference type="EMBL" id="JBBHLL010000133">
    <property type="protein sequence ID" value="KAK7813622.1"/>
    <property type="molecule type" value="Genomic_DNA"/>
</dbReference>
<accession>A0AAW0IH53</accession>
<organism evidence="1 2">
    <name type="scientific">Myodes glareolus</name>
    <name type="common">Bank vole</name>
    <name type="synonym">Clethrionomys glareolus</name>
    <dbReference type="NCBI Taxonomy" id="447135"/>
    <lineage>
        <taxon>Eukaryota</taxon>
        <taxon>Metazoa</taxon>
        <taxon>Chordata</taxon>
        <taxon>Craniata</taxon>
        <taxon>Vertebrata</taxon>
        <taxon>Euteleostomi</taxon>
        <taxon>Mammalia</taxon>
        <taxon>Eutheria</taxon>
        <taxon>Euarchontoglires</taxon>
        <taxon>Glires</taxon>
        <taxon>Rodentia</taxon>
        <taxon>Myomorpha</taxon>
        <taxon>Muroidea</taxon>
        <taxon>Cricetidae</taxon>
        <taxon>Arvicolinae</taxon>
        <taxon>Myodes</taxon>
    </lineage>
</organism>
<evidence type="ECO:0000313" key="2">
    <source>
        <dbReference type="Proteomes" id="UP001488838"/>
    </source>
</evidence>
<dbReference type="AlphaFoldDB" id="A0AAW0IH53"/>
<reference evidence="1 2" key="1">
    <citation type="journal article" date="2023" name="bioRxiv">
        <title>Conserved and derived expression patterns and positive selection on dental genes reveal complex evolutionary context of ever-growing rodent molars.</title>
        <authorList>
            <person name="Calamari Z.T."/>
            <person name="Song A."/>
            <person name="Cohen E."/>
            <person name="Akter M."/>
            <person name="Roy R.D."/>
            <person name="Hallikas O."/>
            <person name="Christensen M.M."/>
            <person name="Li P."/>
            <person name="Marangoni P."/>
            <person name="Jernvall J."/>
            <person name="Klein O.D."/>
        </authorList>
    </citation>
    <scope>NUCLEOTIDE SEQUENCE [LARGE SCALE GENOMIC DNA]</scope>
    <source>
        <strain evidence="1">V071</strain>
    </source>
</reference>
<comment type="caution">
    <text evidence="1">The sequence shown here is derived from an EMBL/GenBank/DDBJ whole genome shotgun (WGS) entry which is preliminary data.</text>
</comment>
<gene>
    <name evidence="1" type="ORF">U0070_000672</name>
</gene>
<dbReference type="Proteomes" id="UP001488838">
    <property type="component" value="Unassembled WGS sequence"/>
</dbReference>
<protein>
    <submittedName>
        <fullName evidence="1">Uncharacterized protein</fullName>
    </submittedName>
</protein>
<keyword evidence="2" id="KW-1185">Reference proteome</keyword>
<evidence type="ECO:0000313" key="1">
    <source>
        <dbReference type="EMBL" id="KAK7813622.1"/>
    </source>
</evidence>
<name>A0AAW0IH53_MYOGA</name>
<proteinExistence type="predicted"/>
<sequence length="93" mass="9715">MPTCLHSPTSACSASQGRTVPEVLVDFLLFLTLQSSFPSSSLPSFSFPLPLAPLPHPSDLAFPLTSLALPGILTAGLVHCSIVCWQPAAGHAF</sequence>